<dbReference type="InterPro" id="IPR001638">
    <property type="entry name" value="Solute-binding_3/MltF_N"/>
</dbReference>
<dbReference type="AlphaFoldDB" id="A0A3A3Z061"/>
<dbReference type="Gene3D" id="3.40.190.10">
    <property type="entry name" value="Periplasmic binding protein-like II"/>
    <property type="match status" value="2"/>
</dbReference>
<dbReference type="GO" id="GO:0030288">
    <property type="term" value="C:outer membrane-bounded periplasmic space"/>
    <property type="evidence" value="ECO:0007669"/>
    <property type="project" value="TreeGrafter"/>
</dbReference>
<keyword evidence="3 6" id="KW-0732">Signal</keyword>
<evidence type="ECO:0000256" key="5">
    <source>
        <dbReference type="SAM" id="MobiDB-lite"/>
    </source>
</evidence>
<gene>
    <name evidence="8" type="ORF">D5H78_09655</name>
</gene>
<dbReference type="PANTHER" id="PTHR30085">
    <property type="entry name" value="AMINO ACID ABC TRANSPORTER PERMEASE"/>
    <property type="match status" value="1"/>
</dbReference>
<name>A0A3A3Z061_9ACTN</name>
<reference evidence="8 9" key="1">
    <citation type="submission" date="2018-09" db="EMBL/GenBank/DDBJ databases">
        <title>YIM 75000 draft genome.</title>
        <authorList>
            <person name="Tang S."/>
            <person name="Feng Y."/>
        </authorList>
    </citation>
    <scope>NUCLEOTIDE SEQUENCE [LARGE SCALE GENOMIC DNA]</scope>
    <source>
        <strain evidence="8 9">YIM 75000</strain>
    </source>
</reference>
<dbReference type="PANTHER" id="PTHR30085:SF6">
    <property type="entry name" value="ABC TRANSPORTER GLUTAMINE-BINDING PROTEIN GLNH"/>
    <property type="match status" value="1"/>
</dbReference>
<dbReference type="PROSITE" id="PS51257">
    <property type="entry name" value="PROKAR_LIPOPROTEIN"/>
    <property type="match status" value="1"/>
</dbReference>
<evidence type="ECO:0000256" key="6">
    <source>
        <dbReference type="SAM" id="SignalP"/>
    </source>
</evidence>
<dbReference type="SUPFAM" id="SSF53850">
    <property type="entry name" value="Periplasmic binding protein-like II"/>
    <property type="match status" value="1"/>
</dbReference>
<dbReference type="PROSITE" id="PS01039">
    <property type="entry name" value="SBP_BACTERIAL_3"/>
    <property type="match status" value="1"/>
</dbReference>
<evidence type="ECO:0000313" key="9">
    <source>
        <dbReference type="Proteomes" id="UP000265614"/>
    </source>
</evidence>
<feature type="signal peptide" evidence="6">
    <location>
        <begin position="1"/>
        <end position="23"/>
    </location>
</feature>
<keyword evidence="2" id="KW-0813">Transport</keyword>
<evidence type="ECO:0000256" key="4">
    <source>
        <dbReference type="RuleBase" id="RU003744"/>
    </source>
</evidence>
<dbReference type="Pfam" id="PF00497">
    <property type="entry name" value="SBP_bac_3"/>
    <property type="match status" value="1"/>
</dbReference>
<comment type="caution">
    <text evidence="8">The sequence shown here is derived from an EMBL/GenBank/DDBJ whole genome shotgun (WGS) entry which is preliminary data.</text>
</comment>
<dbReference type="SMART" id="SM00062">
    <property type="entry name" value="PBPb"/>
    <property type="match status" value="1"/>
</dbReference>
<dbReference type="InterPro" id="IPR018313">
    <property type="entry name" value="SBP_3_CS"/>
</dbReference>
<feature type="domain" description="Solute-binding protein family 3/N-terminal" evidence="7">
    <location>
        <begin position="57"/>
        <end position="281"/>
    </location>
</feature>
<evidence type="ECO:0000256" key="1">
    <source>
        <dbReference type="ARBA" id="ARBA00010333"/>
    </source>
</evidence>
<evidence type="ECO:0000259" key="7">
    <source>
        <dbReference type="SMART" id="SM00062"/>
    </source>
</evidence>
<organism evidence="8 9">
    <name type="scientific">Vallicoccus soli</name>
    <dbReference type="NCBI Taxonomy" id="2339232"/>
    <lineage>
        <taxon>Bacteria</taxon>
        <taxon>Bacillati</taxon>
        <taxon>Actinomycetota</taxon>
        <taxon>Actinomycetes</taxon>
        <taxon>Motilibacterales</taxon>
        <taxon>Vallicoccaceae</taxon>
        <taxon>Vallicoccus</taxon>
    </lineage>
</organism>
<keyword evidence="9" id="KW-1185">Reference proteome</keyword>
<dbReference type="GO" id="GO:0006865">
    <property type="term" value="P:amino acid transport"/>
    <property type="evidence" value="ECO:0007669"/>
    <property type="project" value="TreeGrafter"/>
</dbReference>
<evidence type="ECO:0000256" key="3">
    <source>
        <dbReference type="ARBA" id="ARBA00022729"/>
    </source>
</evidence>
<feature type="chain" id="PRO_5039409037" evidence="6">
    <location>
        <begin position="24"/>
        <end position="307"/>
    </location>
</feature>
<dbReference type="EMBL" id="QZEZ01000003">
    <property type="protein sequence ID" value="RJK96471.1"/>
    <property type="molecule type" value="Genomic_DNA"/>
</dbReference>
<dbReference type="CDD" id="cd13690">
    <property type="entry name" value="PBP2_GluB"/>
    <property type="match status" value="1"/>
</dbReference>
<protein>
    <submittedName>
        <fullName evidence="8">Glutamate ABC transporter substrate-binding protein</fullName>
    </submittedName>
</protein>
<evidence type="ECO:0000256" key="2">
    <source>
        <dbReference type="ARBA" id="ARBA00022448"/>
    </source>
</evidence>
<dbReference type="OrthoDB" id="9807888at2"/>
<proteinExistence type="inferred from homology"/>
<evidence type="ECO:0000313" key="8">
    <source>
        <dbReference type="EMBL" id="RJK96471.1"/>
    </source>
</evidence>
<accession>A0A3A3Z061</accession>
<dbReference type="Proteomes" id="UP000265614">
    <property type="component" value="Unassembled WGS sequence"/>
</dbReference>
<dbReference type="InterPro" id="IPR051455">
    <property type="entry name" value="Bact_solute-bind_prot3"/>
</dbReference>
<dbReference type="GO" id="GO:0005576">
    <property type="term" value="C:extracellular region"/>
    <property type="evidence" value="ECO:0007669"/>
    <property type="project" value="TreeGrafter"/>
</dbReference>
<sequence length="307" mass="32207">MLRRTTPALAAAAALALALSACGGDDEGDGGTAAPAPEEDVSFEAGTTMAELNEAGSITVGTKFDQPLFGLANLEGEPEGFDVEIAKLIASKLGIGEDGIEWVESVSANREPFLQQGRVDMVVATYTINDERDQVIDFAGPYYVAGQDILVPEGNPEGVQGPEDLAGLNVCSVSGSTPASNIQENYPEAELTLFDAYTDCRDALQNGQVDAVTTDNVILSGYVSQAEDEFDLVDAPFTEEPYGIGIPQGDTAFCEFINETLQEAYDDGTWAEIFESTVGEVIEETPEPPTLNDCGGGAATPAETPAS</sequence>
<comment type="similarity">
    <text evidence="1 4">Belongs to the bacterial solute-binding protein 3 family.</text>
</comment>
<feature type="region of interest" description="Disordered" evidence="5">
    <location>
        <begin position="284"/>
        <end position="307"/>
    </location>
</feature>
<dbReference type="RefSeq" id="WP_119950228.1">
    <property type="nucleotide sequence ID" value="NZ_QZEZ01000003.1"/>
</dbReference>